<organism evidence="2 3">
    <name type="scientific">Teichococcus oryzae</name>
    <dbReference type="NCBI Taxonomy" id="1608942"/>
    <lineage>
        <taxon>Bacteria</taxon>
        <taxon>Pseudomonadati</taxon>
        <taxon>Pseudomonadota</taxon>
        <taxon>Alphaproteobacteria</taxon>
        <taxon>Acetobacterales</taxon>
        <taxon>Roseomonadaceae</taxon>
        <taxon>Roseomonas</taxon>
    </lineage>
</organism>
<dbReference type="OrthoDB" id="9803532at2"/>
<sequence length="316" mass="34822">MLSRTADSLFWLGRYSERAGNVARGLGATLRMALLAEPADGAEREWRALMVAAGCEHGFRERHEAAAHEAAIHWLTLDPANPSGIAASVESARRNARSVRTALTVDMWEAINDTWLEFRRLDSGAIKGDRLPGFLDWVKSRTLLFNGAAADTMLRDDAWRFTQLGTILERADNTARLLDSRHGAFAPDVSADAACYAHWQAVLRSVGALRAYQHVYHARLDPRRVAELLLMRTELPRSLLSCYARVERTLQTIANANGGNPGECQRLAGALHAKLRFGRLDSILDGGLHGFLTGIIDENITLGQEIAARYLNGKNA</sequence>
<gene>
    <name evidence="2" type="ORF">F0Q34_05015</name>
</gene>
<dbReference type="Proteomes" id="UP000322110">
    <property type="component" value="Unassembled WGS sequence"/>
</dbReference>
<dbReference type="AlphaFoldDB" id="A0A5B2TLN7"/>
<name>A0A5B2TLN7_9PROT</name>
<feature type="domain" description="DUF403" evidence="1">
    <location>
        <begin position="1"/>
        <end position="311"/>
    </location>
</feature>
<proteinExistence type="predicted"/>
<comment type="caution">
    <text evidence="2">The sequence shown here is derived from an EMBL/GenBank/DDBJ whole genome shotgun (WGS) entry which is preliminary data.</text>
</comment>
<dbReference type="InterPro" id="IPR007296">
    <property type="entry name" value="DUF403"/>
</dbReference>
<evidence type="ECO:0000313" key="3">
    <source>
        <dbReference type="Proteomes" id="UP000322110"/>
    </source>
</evidence>
<accession>A0A5B2TLN7</accession>
<protein>
    <submittedName>
        <fullName evidence="2">Alpha-E domain-containing protein</fullName>
    </submittedName>
</protein>
<dbReference type="PANTHER" id="PTHR34595">
    <property type="entry name" value="BLR5612 PROTEIN"/>
    <property type="match status" value="1"/>
</dbReference>
<evidence type="ECO:0000259" key="1">
    <source>
        <dbReference type="Pfam" id="PF04168"/>
    </source>
</evidence>
<dbReference type="EMBL" id="VUKA01000001">
    <property type="protein sequence ID" value="KAA2215033.1"/>
    <property type="molecule type" value="Genomic_DNA"/>
</dbReference>
<reference evidence="2 3" key="1">
    <citation type="journal article" date="2015" name="Int. J. Syst. Evol. Microbiol.">
        <title>Roseomonas oryzae sp. nov., isolated from paddy rhizosphere soil.</title>
        <authorList>
            <person name="Ramaprasad E.V."/>
            <person name="Sasikala Ch."/>
            <person name="Ramana Ch.V."/>
        </authorList>
    </citation>
    <scope>NUCLEOTIDE SEQUENCE [LARGE SCALE GENOMIC DNA]</scope>
    <source>
        <strain evidence="2 3">KCTC 42542</strain>
    </source>
</reference>
<dbReference type="Pfam" id="PF04168">
    <property type="entry name" value="Alpha-E"/>
    <property type="match status" value="1"/>
</dbReference>
<keyword evidence="3" id="KW-1185">Reference proteome</keyword>
<dbReference type="RefSeq" id="WP_149810985.1">
    <property type="nucleotide sequence ID" value="NZ_VUKA01000001.1"/>
</dbReference>
<evidence type="ECO:0000313" key="2">
    <source>
        <dbReference type="EMBL" id="KAA2215033.1"/>
    </source>
</evidence>
<dbReference type="InterPro" id="IPR051680">
    <property type="entry name" value="ATP-dep_Glu-Cys_Ligase-2"/>
</dbReference>
<dbReference type="PANTHER" id="PTHR34595:SF7">
    <property type="entry name" value="SLL1039 PROTEIN"/>
    <property type="match status" value="1"/>
</dbReference>